<dbReference type="OrthoDB" id="9789727at2"/>
<dbReference type="PANTHER" id="PTHR11358:SF26">
    <property type="entry name" value="GUANIDINO ACID HYDROLASE, MITOCHONDRIAL"/>
    <property type="match status" value="1"/>
</dbReference>
<sequence>MHFSEKNNDTWQIHPEICIYLRHGHRAEIALEDFGIKISSSRKLAEVIDALNERDHFSVDTMRELVSEDVIDVLMKNYFVIPVAMQDLLKKCPVYPANHPVGQTLNLNQMDSLKKDDVVVFHAPVCSTTHCDVPVTQGGKWVRKFLADTFRCTGSPNDDCDIVDLDFGEKVSASDLHLYDLGDIAYDPMTETQRTVGERLSFLCMEICERQSKMIVLGGDHSQAFYTIQALSRRHHRIGVIQFDAHHDLYVSGNPSDLAMNHANVFHWVKEMAHVETIWQVGVRDIYPQNTHNVQRTQHCKVNTLSAYEARTRGFGRLIDALDPQLDWFISFDVDVLAGSDIPETATPVLGGLDYYTVLPLFERITRAVNVVGMEIVEVGEGQPSSHGAAAIAARLASRYIFSLRHPENVSQSIYAHLSHHTAE</sequence>
<keyword evidence="5" id="KW-1185">Reference proteome</keyword>
<dbReference type="PROSITE" id="PS51409">
    <property type="entry name" value="ARGINASE_2"/>
    <property type="match status" value="1"/>
</dbReference>
<evidence type="ECO:0000256" key="3">
    <source>
        <dbReference type="PROSITE-ProRule" id="PRU00742"/>
    </source>
</evidence>
<gene>
    <name evidence="4" type="ORF">EA58_13330</name>
</gene>
<keyword evidence="1" id="KW-0479">Metal-binding</keyword>
<dbReference type="InterPro" id="IPR023696">
    <property type="entry name" value="Ureohydrolase_dom_sf"/>
</dbReference>
<dbReference type="RefSeq" id="WP_051642064.1">
    <property type="nucleotide sequence ID" value="NZ_JAGSGC010000009.1"/>
</dbReference>
<dbReference type="Gene3D" id="3.40.800.10">
    <property type="entry name" value="Ureohydrolase domain"/>
    <property type="match status" value="1"/>
</dbReference>
<organism evidence="4 5">
    <name type="scientific">Photobacterium galatheae</name>
    <dbReference type="NCBI Taxonomy" id="1654360"/>
    <lineage>
        <taxon>Bacteria</taxon>
        <taxon>Pseudomonadati</taxon>
        <taxon>Pseudomonadota</taxon>
        <taxon>Gammaproteobacteria</taxon>
        <taxon>Vibrionales</taxon>
        <taxon>Vibrionaceae</taxon>
        <taxon>Photobacterium</taxon>
    </lineage>
</organism>
<dbReference type="SUPFAM" id="SSF52768">
    <property type="entry name" value="Arginase/deacetylase"/>
    <property type="match status" value="1"/>
</dbReference>
<name>A0A066RTX1_9GAMM</name>
<evidence type="ECO:0000313" key="5">
    <source>
        <dbReference type="Proteomes" id="UP000027192"/>
    </source>
</evidence>
<reference evidence="4 5" key="1">
    <citation type="submission" date="2014-04" db="EMBL/GenBank/DDBJ databases">
        <title>Draft genome sequence of Photobacterium halotolerans S2753: a solonamide, ngercheumicin and holomycin producer.</title>
        <authorList>
            <person name="Machado H.R."/>
            <person name="Gram L."/>
        </authorList>
    </citation>
    <scope>NUCLEOTIDE SEQUENCE [LARGE SCALE GENOMIC DNA]</scope>
    <source>
        <strain evidence="4 5">S2753</strain>
    </source>
</reference>
<evidence type="ECO:0008006" key="6">
    <source>
        <dbReference type="Google" id="ProtNLM"/>
    </source>
</evidence>
<keyword evidence="2" id="KW-0378">Hydrolase</keyword>
<dbReference type="GO" id="GO:0033389">
    <property type="term" value="P:putrescine biosynthetic process from arginine, via agmatine"/>
    <property type="evidence" value="ECO:0007669"/>
    <property type="project" value="TreeGrafter"/>
</dbReference>
<dbReference type="EMBL" id="JMIB01000026">
    <property type="protein sequence ID" value="KDM91127.1"/>
    <property type="molecule type" value="Genomic_DNA"/>
</dbReference>
<evidence type="ECO:0000313" key="4">
    <source>
        <dbReference type="EMBL" id="KDM91127.1"/>
    </source>
</evidence>
<comment type="caution">
    <text evidence="4">The sequence shown here is derived from an EMBL/GenBank/DDBJ whole genome shotgun (WGS) entry which is preliminary data.</text>
</comment>
<dbReference type="STRING" id="1654360.EA58_13330"/>
<dbReference type="Pfam" id="PF00491">
    <property type="entry name" value="Arginase"/>
    <property type="match status" value="1"/>
</dbReference>
<dbReference type="GO" id="GO:0046872">
    <property type="term" value="F:metal ion binding"/>
    <property type="evidence" value="ECO:0007669"/>
    <property type="project" value="UniProtKB-KW"/>
</dbReference>
<dbReference type="AlphaFoldDB" id="A0A066RTX1"/>
<evidence type="ECO:0000256" key="2">
    <source>
        <dbReference type="ARBA" id="ARBA00022801"/>
    </source>
</evidence>
<protein>
    <recommendedName>
        <fullName evidence="6">Agmatinase</fullName>
    </recommendedName>
</protein>
<dbReference type="InterPro" id="IPR006035">
    <property type="entry name" value="Ureohydrolase"/>
</dbReference>
<evidence type="ECO:0000256" key="1">
    <source>
        <dbReference type="ARBA" id="ARBA00022723"/>
    </source>
</evidence>
<dbReference type="Proteomes" id="UP000027192">
    <property type="component" value="Unassembled WGS sequence"/>
</dbReference>
<proteinExistence type="inferred from homology"/>
<accession>A0A066RTX1</accession>
<dbReference type="GO" id="GO:0008783">
    <property type="term" value="F:agmatinase activity"/>
    <property type="evidence" value="ECO:0007669"/>
    <property type="project" value="TreeGrafter"/>
</dbReference>
<comment type="similarity">
    <text evidence="3">Belongs to the arginase family.</text>
</comment>
<dbReference type="PANTHER" id="PTHR11358">
    <property type="entry name" value="ARGINASE/AGMATINASE"/>
    <property type="match status" value="1"/>
</dbReference>